<evidence type="ECO:0000256" key="1">
    <source>
        <dbReference type="SAM" id="MobiDB-lite"/>
    </source>
</evidence>
<accession>A0A0D2P0A6</accession>
<dbReference type="AlphaFoldDB" id="A0A0D2P0A6"/>
<reference evidence="3" key="1">
    <citation type="submission" date="2014-04" db="EMBL/GenBank/DDBJ databases">
        <title>Evolutionary Origins and Diversification of the Mycorrhizal Mutualists.</title>
        <authorList>
            <consortium name="DOE Joint Genome Institute"/>
            <consortium name="Mycorrhizal Genomics Consortium"/>
            <person name="Kohler A."/>
            <person name="Kuo A."/>
            <person name="Nagy L.G."/>
            <person name="Floudas D."/>
            <person name="Copeland A."/>
            <person name="Barry K.W."/>
            <person name="Cichocki N."/>
            <person name="Veneault-Fourrey C."/>
            <person name="LaButti K."/>
            <person name="Lindquist E.A."/>
            <person name="Lipzen A."/>
            <person name="Lundell T."/>
            <person name="Morin E."/>
            <person name="Murat C."/>
            <person name="Riley R."/>
            <person name="Ohm R."/>
            <person name="Sun H."/>
            <person name="Tunlid A."/>
            <person name="Henrissat B."/>
            <person name="Grigoriev I.V."/>
            <person name="Hibbett D.S."/>
            <person name="Martin F."/>
        </authorList>
    </citation>
    <scope>NUCLEOTIDE SEQUENCE [LARGE SCALE GENOMIC DNA]</scope>
    <source>
        <strain evidence="3">FD-334 SS-4</strain>
    </source>
</reference>
<feature type="region of interest" description="Disordered" evidence="1">
    <location>
        <begin position="405"/>
        <end position="456"/>
    </location>
</feature>
<proteinExistence type="predicted"/>
<gene>
    <name evidence="2" type="ORF">HYPSUDRAFT_215946</name>
</gene>
<dbReference type="Proteomes" id="UP000054270">
    <property type="component" value="Unassembled WGS sequence"/>
</dbReference>
<dbReference type="OrthoDB" id="2919059at2759"/>
<feature type="compositionally biased region" description="Polar residues" evidence="1">
    <location>
        <begin position="429"/>
        <end position="454"/>
    </location>
</feature>
<dbReference type="EMBL" id="KN817552">
    <property type="protein sequence ID" value="KJA22136.1"/>
    <property type="molecule type" value="Genomic_DNA"/>
</dbReference>
<name>A0A0D2P0A6_HYPSF</name>
<keyword evidence="3" id="KW-1185">Reference proteome</keyword>
<evidence type="ECO:0000313" key="3">
    <source>
        <dbReference type="Proteomes" id="UP000054270"/>
    </source>
</evidence>
<protein>
    <submittedName>
        <fullName evidence="2">Uncharacterized protein</fullName>
    </submittedName>
</protein>
<evidence type="ECO:0000313" key="2">
    <source>
        <dbReference type="EMBL" id="KJA22136.1"/>
    </source>
</evidence>
<sequence>MAQVSAGIPTTMSTPLFDNARIYKVLEHSPWPHNLRDITSHLECAFAPISNEIIDRLSPFSKELYESEVRNSSHPISLQECHQIASPRPITDFLDTLLATVRNLRDFAQANTGNLPPRPTFPILMPLLLALALGCSQDADILTDIPFLLPRMSEVQELREGDIFEGRASLLVSAYIPPKQTPSLEAESMEVDDDNEVSMSSPSGSSSTIANQISFVPFEGPADGHILPGYGQRIDCVLPVVCIADEDNILSLVSSIVYQRHCWGISLPAVGIFIDRMGTIATIVIGWIDEIEAEHCPQNRLPPVNLAFSSSPGTAGPSTGVYDLLDPLSALQFGHFIIGLSKHFPIIERCISDSHIRDLCWRLDHVQLMKAQDLHSESAHLDLSARVLAWLGNINCAKALSPAQPTFNSPMSQKRSTAASSKRGVPKLNSGSLTVPSAASSNQESNPSRRSASSFARLKNENGTDRWLWERETLRIGRIKIEEKYEINAQINAMIKEYDDHFTLAWPTEWKNIDDVSCDPICRDTLNLLFLQYKEYRGINMGDAKLDGNQYLFLKNRVSILLSSIIMSRSRVYQSVEGVAVNEAERRAAIDSLMHFFWCSQDKNISDTYFAESSIHLPVNKAVSGILKKEPMSALWRHLSITQMDSTLAQSAYSGKWDIAAQSMAERFKLMQNMWGETYTTAIPKENRKTEPSQTKCDGFAGTRISVAVGCESSAIQTASETMGQPNASNINNNPQIPDIKSRLPVPSFIFGHQWSIWSGFKFVLPKAETSSACPGTPTPVAATRDPTNDNKPAEDHTLCIHCPAVTSSLQTPSSIHPRSHPYMVATELFCPLLFCEYKRSDYDDVHTAFHQCQMDCVSGIESLRALGITDFPIYGMVMTGSRASIMMGWHSMKEINQLDPNREAAIRGCNILMDQYLVSFDLREPLDAYRFAISIHRIYLAQHKRLKEILTPERIGIWHSPQQG</sequence>
<feature type="compositionally biased region" description="Polar residues" evidence="1">
    <location>
        <begin position="405"/>
        <end position="420"/>
    </location>
</feature>
<organism evidence="2 3">
    <name type="scientific">Hypholoma sublateritium (strain FD-334 SS-4)</name>
    <dbReference type="NCBI Taxonomy" id="945553"/>
    <lineage>
        <taxon>Eukaryota</taxon>
        <taxon>Fungi</taxon>
        <taxon>Dikarya</taxon>
        <taxon>Basidiomycota</taxon>
        <taxon>Agaricomycotina</taxon>
        <taxon>Agaricomycetes</taxon>
        <taxon>Agaricomycetidae</taxon>
        <taxon>Agaricales</taxon>
        <taxon>Agaricineae</taxon>
        <taxon>Strophariaceae</taxon>
        <taxon>Hypholoma</taxon>
    </lineage>
</organism>
<dbReference type="OMA" id="ERRIHIW"/>